<dbReference type="InterPro" id="IPR037820">
    <property type="entry name" value="GH94N_NdvB"/>
</dbReference>
<dbReference type="EMBL" id="JBFOHL010000002">
    <property type="protein sequence ID" value="MEW9623198.1"/>
    <property type="molecule type" value="Genomic_DNA"/>
</dbReference>
<dbReference type="InterPro" id="IPR010383">
    <property type="entry name" value="Glyco_hydrolase_94_b-supersand"/>
</dbReference>
<gene>
    <name evidence="6" type="ORF">ABQJ56_03020</name>
</gene>
<dbReference type="SMART" id="SM01068">
    <property type="entry name" value="CBM_X"/>
    <property type="match status" value="2"/>
</dbReference>
<keyword evidence="1" id="KW-0328">Glycosyltransferase</keyword>
<evidence type="ECO:0000313" key="6">
    <source>
        <dbReference type="EMBL" id="MEW9623198.1"/>
    </source>
</evidence>
<dbReference type="Pfam" id="PF06165">
    <property type="entry name" value="GH94_b-supersand"/>
    <property type="match status" value="2"/>
</dbReference>
<dbReference type="RefSeq" id="WP_367843508.1">
    <property type="nucleotide sequence ID" value="NZ_JBFOHL010000002.1"/>
</dbReference>
<dbReference type="InterPro" id="IPR033432">
    <property type="entry name" value="GH94_catalytic"/>
</dbReference>
<dbReference type="Gene3D" id="2.70.98.40">
    <property type="entry name" value="Glycoside hydrolase, family 65, N-terminal domain"/>
    <property type="match status" value="2"/>
</dbReference>
<feature type="domain" description="Glycosyl hydrolase 94 supersandwich" evidence="4">
    <location>
        <begin position="494"/>
        <end position="763"/>
    </location>
</feature>
<dbReference type="InterPro" id="IPR052047">
    <property type="entry name" value="GH94_Enzymes"/>
</dbReference>
<dbReference type="InterPro" id="IPR012341">
    <property type="entry name" value="6hp_glycosidase-like_sf"/>
</dbReference>
<comment type="caution">
    <text evidence="6">The sequence shown here is derived from an EMBL/GenBank/DDBJ whole genome shotgun (WGS) entry which is preliminary data.</text>
</comment>
<evidence type="ECO:0000256" key="2">
    <source>
        <dbReference type="ARBA" id="ARBA00022679"/>
    </source>
</evidence>
<evidence type="ECO:0000259" key="4">
    <source>
        <dbReference type="Pfam" id="PF06165"/>
    </source>
</evidence>
<evidence type="ECO:0000256" key="1">
    <source>
        <dbReference type="ARBA" id="ARBA00022676"/>
    </source>
</evidence>
<accession>A0ABV3QMW1</accession>
<dbReference type="Pfam" id="PF17167">
    <property type="entry name" value="Glyco_hydro_94"/>
    <property type="match status" value="1"/>
</dbReference>
<dbReference type="GO" id="GO:0016740">
    <property type="term" value="F:transferase activity"/>
    <property type="evidence" value="ECO:0007669"/>
    <property type="project" value="UniProtKB-KW"/>
</dbReference>
<keyword evidence="3" id="KW-0560">Oxidoreductase</keyword>
<reference evidence="6 7" key="1">
    <citation type="submission" date="2024-06" db="EMBL/GenBank/DDBJ databases">
        <authorList>
            <person name="Woo H."/>
        </authorList>
    </citation>
    <scope>NUCLEOTIDE SEQUENCE [LARGE SCALE GENOMIC DNA]</scope>
    <source>
        <strain evidence="6 7">S2-g</strain>
    </source>
</reference>
<dbReference type="InterPro" id="IPR008928">
    <property type="entry name" value="6-hairpin_glycosidase_sf"/>
</dbReference>
<name>A0ABV3QMW1_9GAMM</name>
<evidence type="ECO:0000256" key="3">
    <source>
        <dbReference type="ARBA" id="ARBA00023002"/>
    </source>
</evidence>
<dbReference type="Gene3D" id="1.50.10.10">
    <property type="match status" value="1"/>
</dbReference>
<feature type="domain" description="Glycosyl hydrolase 94 catalytic" evidence="5">
    <location>
        <begin position="777"/>
        <end position="1201"/>
    </location>
</feature>
<protein>
    <submittedName>
        <fullName evidence="6">Glycosyl transferase family 36</fullName>
    </submittedName>
</protein>
<dbReference type="SUPFAM" id="SSF48208">
    <property type="entry name" value="Six-hairpin glycosidases"/>
    <property type="match status" value="1"/>
</dbReference>
<proteinExistence type="predicted"/>
<dbReference type="CDD" id="cd11756">
    <property type="entry name" value="GH94N_ChvB_NdvB_1_like"/>
    <property type="match status" value="1"/>
</dbReference>
<dbReference type="InterPro" id="IPR016160">
    <property type="entry name" value="Ald_DH_CS_CYS"/>
</dbReference>
<keyword evidence="2 6" id="KW-0808">Transferase</keyword>
<dbReference type="PROSITE" id="PS51257">
    <property type="entry name" value="PROKAR_LIPOPROTEIN"/>
    <property type="match status" value="1"/>
</dbReference>
<dbReference type="InterPro" id="IPR011013">
    <property type="entry name" value="Gal_mutarotase_sf_dom"/>
</dbReference>
<dbReference type="Gene3D" id="2.60.420.10">
    <property type="entry name" value="Maltose phosphorylase, domain 3"/>
    <property type="match status" value="1"/>
</dbReference>
<dbReference type="Proteomes" id="UP001556170">
    <property type="component" value="Unassembled WGS sequence"/>
</dbReference>
<dbReference type="PANTHER" id="PTHR37469:SF2">
    <property type="entry name" value="CELLOBIONIC ACID PHOSPHORYLASE"/>
    <property type="match status" value="1"/>
</dbReference>
<dbReference type="CDD" id="cd11753">
    <property type="entry name" value="GH94N_ChvB_NdvB_2_like"/>
    <property type="match status" value="1"/>
</dbReference>
<dbReference type="InterPro" id="IPR037018">
    <property type="entry name" value="GH65_N"/>
</dbReference>
<dbReference type="PANTHER" id="PTHR37469">
    <property type="entry name" value="CELLOBIONIC ACID PHOSPHORYLASE-RELATED"/>
    <property type="match status" value="1"/>
</dbReference>
<feature type="domain" description="Glycosyl hydrolase 94 supersandwich" evidence="4">
    <location>
        <begin position="9"/>
        <end position="271"/>
    </location>
</feature>
<dbReference type="SUPFAM" id="SSF74650">
    <property type="entry name" value="Galactose mutarotase-like"/>
    <property type="match status" value="2"/>
</dbReference>
<organism evidence="6 7">
    <name type="scientific">Rhodanobacter geophilus</name>
    <dbReference type="NCBI Taxonomy" id="3162488"/>
    <lineage>
        <taxon>Bacteria</taxon>
        <taxon>Pseudomonadati</taxon>
        <taxon>Pseudomonadota</taxon>
        <taxon>Gammaproteobacteria</taxon>
        <taxon>Lysobacterales</taxon>
        <taxon>Rhodanobacteraceae</taxon>
        <taxon>Rhodanobacter</taxon>
    </lineage>
</organism>
<dbReference type="PROSITE" id="PS00070">
    <property type="entry name" value="ALDEHYDE_DEHYDR_CYS"/>
    <property type="match status" value="1"/>
</dbReference>
<evidence type="ECO:0000259" key="5">
    <source>
        <dbReference type="Pfam" id="PF17167"/>
    </source>
</evidence>
<dbReference type="InterPro" id="IPR037824">
    <property type="entry name" value="GH94N_2_NdvB"/>
</dbReference>
<keyword evidence="7" id="KW-1185">Reference proteome</keyword>
<evidence type="ECO:0000313" key="7">
    <source>
        <dbReference type="Proteomes" id="UP001556170"/>
    </source>
</evidence>
<sequence length="1289" mass="139773">MTLPSRIAHPVSWLSNGHLASFVGAAGAGGCHWNGQAVTRWREDAVGDAWGSYVLLRDEASGEAWSATPQPLGGESREFAVDFDASRARFTRNHGTLESVLDIAVHGALDAELRHLALTNHGERPRELSITSYAELVLGPAGADVTHPVFSKMFVQTEWMAEAGALLATRRPRTPDEPRLWAAHAMVLADGTPGAEAHESDRMRFLGRGRTLHDALAMRAGARLSNRTGCMLDPVFSIRRRVELAPGARMSLCFWTVLADSRDGVLASLRSLQAKDAADQALRSGEACTAARRSGLGIDEDQAARFDALVGALLYPDAAWRAPAEALARGQGGAPVLWSAGISGDRPIVLLRLPDKAGLGRARELLQAQRYWQAMQLGIDVVLLDCAGGALHDPLQSMAKTQAGQLKGKEAVRAECFALDEQTLQPALRDGLRTAARIELDSASSWPAPLRGSMPAFAAPPRRAPVPFAAAPPADTPVREFDNGLGGFVDGGRSYQLELSGERCTPVPWINVLANPQFGCLVSAEGGGYAWSQNSQQNTLTPWPNDPVSDVPHEVLYLRDEDRDLLWSATAAPIRVPSARYRVTHGKGWSRFEHTAQDIEVELLQCVPADVTVKLSRLRLRNRSSQRRRLSVTGYVEWALGANGATGAPFVVTERDAGGALFARNAWRDEFGARVAFVDLGELAGACTGDRLEFLGRHGSVERPAVLLGRRGLSGRTGAGLDPCGALQAVLELPPEGEAELLFMLGDAASRDEARTLVRKYRAAGIDPAWAEVRAQWDAMLDVVQVRTPDRAMDLLLNDWLPYQVLACRLWARTAYYQASGAYGFRDQLQDSMALCTNRPDVAREHLLRAAGRQFPEGDVQHWWLPPSGKGIRTRISDDRLWLPFVAAHYAETTGDTAVLDESLPFLHGDPVPQDATEAFYLPQTSDDAATVYEHAARAIDSSLATGAHGLPLMGTGDWNDGMNNVGAQGRGESTWLAWFLIATIDAFAPLAAARGQDERAARWRGHADALRRTMDGDAGWDGAWYRRGYYDDGTPLGSHEDEECRIDVIAQSWSVLAGASDRAHAEAAMQAVRQHLLVPSPGIALLLAPPFDHTDKNPGYIKGYPPGIRENGGQYTHGAVWSVFAHARLGQGDRAGELFDLLNPIRHADRAEAVERYRVEPYVACADVYSVEPWIGCGGWTWYTGSAGWLYRAGLEAILGFRLHGAQLHLSPCLPAAWPHAEIHYRRHGPGGIVTCYEIRVSNPHGCQRGIAAASLDDAALATTHGELCVPLVDDGGTHCIHAVLGES</sequence>